<dbReference type="EMBL" id="JBHTMY010000002">
    <property type="protein sequence ID" value="MFD1315049.1"/>
    <property type="molecule type" value="Genomic_DNA"/>
</dbReference>
<dbReference type="RefSeq" id="WP_377176973.1">
    <property type="nucleotide sequence ID" value="NZ_JBHTMY010000002.1"/>
</dbReference>
<evidence type="ECO:0000256" key="1">
    <source>
        <dbReference type="ARBA" id="ARBA00022729"/>
    </source>
</evidence>
<protein>
    <submittedName>
        <fullName evidence="4">Murein hydrolase activator EnvC family protein</fullName>
    </submittedName>
</protein>
<dbReference type="InterPro" id="IPR016047">
    <property type="entry name" value="M23ase_b-sheet_dom"/>
</dbReference>
<keyword evidence="4" id="KW-0378">Hydrolase</keyword>
<evidence type="ECO:0000313" key="5">
    <source>
        <dbReference type="Proteomes" id="UP001597201"/>
    </source>
</evidence>
<dbReference type="InterPro" id="IPR050570">
    <property type="entry name" value="Cell_wall_metabolism_enzyme"/>
</dbReference>
<name>A0ABW3Y2T0_9FLAO</name>
<dbReference type="CDD" id="cd12797">
    <property type="entry name" value="M23_peptidase"/>
    <property type="match status" value="1"/>
</dbReference>
<sequence>MSTAKLSLDPSSRLTHSFPKTLLYLISFLFLFLVSANSFAQSKSDLEKQRKKLQKEIKEINELLFKSKAEEKSLLVELNDLNKRISVRDQLIQTIDKEIKELNNDISSNEKQIAQLENHLNILKDEYADMVVQSYKSRTKQSRLMFLFSSESFMQAFKRFQYMNQYANYQKQQGQEIMAETVKLNNLTDLLKETKREKELLVLVNKKESDSIKREKNEQEGLVNSIKKKEKKYITEIKKKQREEARIEKEIEKVIREAIASSNKKSNTNVKSSGFSLTPEAQKLESSFVANKGKLPAPVERGVVVRHFGKQPHPTIKGITIESNGVFFATERGANARVIFDGKVLAIQVLPGNLKAVLVQHGNYISVYKNLDNVLVNKGDQVRTKQQIGTIHTDATSGQTILAFVLFKEVKRENPEEWVYKI</sequence>
<proteinExistence type="predicted"/>
<evidence type="ECO:0000313" key="4">
    <source>
        <dbReference type="EMBL" id="MFD1315049.1"/>
    </source>
</evidence>
<evidence type="ECO:0000256" key="2">
    <source>
        <dbReference type="SAM" id="Coils"/>
    </source>
</evidence>
<accession>A0ABW3Y2T0</accession>
<evidence type="ECO:0000259" key="3">
    <source>
        <dbReference type="Pfam" id="PF01551"/>
    </source>
</evidence>
<dbReference type="PANTHER" id="PTHR21666">
    <property type="entry name" value="PEPTIDASE-RELATED"/>
    <property type="match status" value="1"/>
</dbReference>
<feature type="domain" description="M23ase beta-sheet core" evidence="3">
    <location>
        <begin position="323"/>
        <end position="412"/>
    </location>
</feature>
<dbReference type="GO" id="GO:0016787">
    <property type="term" value="F:hydrolase activity"/>
    <property type="evidence" value="ECO:0007669"/>
    <property type="project" value="UniProtKB-KW"/>
</dbReference>
<dbReference type="Pfam" id="PF01551">
    <property type="entry name" value="Peptidase_M23"/>
    <property type="match status" value="1"/>
</dbReference>
<comment type="caution">
    <text evidence="4">The sequence shown here is derived from an EMBL/GenBank/DDBJ whole genome shotgun (WGS) entry which is preliminary data.</text>
</comment>
<dbReference type="Proteomes" id="UP001597201">
    <property type="component" value="Unassembled WGS sequence"/>
</dbReference>
<gene>
    <name evidence="4" type="ORF">ACFQ39_05430</name>
</gene>
<feature type="coiled-coil region" evidence="2">
    <location>
        <begin position="177"/>
        <end position="257"/>
    </location>
</feature>
<keyword evidence="1" id="KW-0732">Signal</keyword>
<dbReference type="SUPFAM" id="SSF51261">
    <property type="entry name" value="Duplicated hybrid motif"/>
    <property type="match status" value="1"/>
</dbReference>
<reference evidence="5" key="1">
    <citation type="journal article" date="2019" name="Int. J. Syst. Evol. Microbiol.">
        <title>The Global Catalogue of Microorganisms (GCM) 10K type strain sequencing project: providing services to taxonomists for standard genome sequencing and annotation.</title>
        <authorList>
            <consortium name="The Broad Institute Genomics Platform"/>
            <consortium name="The Broad Institute Genome Sequencing Center for Infectious Disease"/>
            <person name="Wu L."/>
            <person name="Ma J."/>
        </authorList>
    </citation>
    <scope>NUCLEOTIDE SEQUENCE [LARGE SCALE GENOMIC DNA]</scope>
    <source>
        <strain evidence="5">CCUG 61485</strain>
    </source>
</reference>
<keyword evidence="2" id="KW-0175">Coiled coil</keyword>
<organism evidence="4 5">
    <name type="scientific">Namhaeicola litoreus</name>
    <dbReference type="NCBI Taxonomy" id="1052145"/>
    <lineage>
        <taxon>Bacteria</taxon>
        <taxon>Pseudomonadati</taxon>
        <taxon>Bacteroidota</taxon>
        <taxon>Flavobacteriia</taxon>
        <taxon>Flavobacteriales</taxon>
        <taxon>Flavobacteriaceae</taxon>
        <taxon>Namhaeicola</taxon>
    </lineage>
</organism>
<dbReference type="InterPro" id="IPR011055">
    <property type="entry name" value="Dup_hybrid_motif"/>
</dbReference>
<feature type="coiled-coil region" evidence="2">
    <location>
        <begin position="36"/>
        <end position="133"/>
    </location>
</feature>
<dbReference type="Gene3D" id="2.70.70.10">
    <property type="entry name" value="Glucose Permease (Domain IIA)"/>
    <property type="match status" value="1"/>
</dbReference>
<keyword evidence="5" id="KW-1185">Reference proteome</keyword>
<dbReference type="Gene3D" id="6.10.250.3150">
    <property type="match status" value="1"/>
</dbReference>
<dbReference type="PANTHER" id="PTHR21666:SF289">
    <property type="entry name" value="L-ALA--D-GLU ENDOPEPTIDASE"/>
    <property type="match status" value="1"/>
</dbReference>